<proteinExistence type="predicted"/>
<protein>
    <submittedName>
        <fullName evidence="2">Uncharacterized protein</fullName>
    </submittedName>
</protein>
<feature type="region of interest" description="Disordered" evidence="1">
    <location>
        <begin position="49"/>
        <end position="82"/>
    </location>
</feature>
<evidence type="ECO:0000256" key="1">
    <source>
        <dbReference type="SAM" id="MobiDB-lite"/>
    </source>
</evidence>
<dbReference type="Proteomes" id="UP000606974">
    <property type="component" value="Unassembled WGS sequence"/>
</dbReference>
<dbReference type="EMBL" id="JAACFV010000122">
    <property type="protein sequence ID" value="KAF7504976.1"/>
    <property type="molecule type" value="Genomic_DNA"/>
</dbReference>
<comment type="caution">
    <text evidence="2">The sequence shown here is derived from an EMBL/GenBank/DDBJ whole genome shotgun (WGS) entry which is preliminary data.</text>
</comment>
<evidence type="ECO:0000313" key="2">
    <source>
        <dbReference type="EMBL" id="KAF7504976.1"/>
    </source>
</evidence>
<gene>
    <name evidence="2" type="ORF">GJ744_001557</name>
</gene>
<accession>A0A8H7AD84</accession>
<reference evidence="2" key="1">
    <citation type="submission" date="2020-02" db="EMBL/GenBank/DDBJ databases">
        <authorList>
            <person name="Palmer J.M."/>
        </authorList>
    </citation>
    <scope>NUCLEOTIDE SEQUENCE</scope>
    <source>
        <strain evidence="2">EPUS1.4</strain>
        <tissue evidence="2">Thallus</tissue>
    </source>
</reference>
<feature type="region of interest" description="Disordered" evidence="1">
    <location>
        <begin position="1"/>
        <end position="29"/>
    </location>
</feature>
<feature type="compositionally biased region" description="Low complexity" evidence="1">
    <location>
        <begin position="58"/>
        <end position="73"/>
    </location>
</feature>
<name>A0A8H7AD84_9EURO</name>
<dbReference type="AlphaFoldDB" id="A0A8H7AD84"/>
<evidence type="ECO:0000313" key="3">
    <source>
        <dbReference type="Proteomes" id="UP000606974"/>
    </source>
</evidence>
<sequence>MSGFFDVSDLTSPPPSHASLAGKDRYRHHHPKLSVQQAHDQYLNLEWESSQPLGPHFQPQLPASQPASSPSSSSHHDRVIRFAKNDGGQAAKLLYFFWGVKRHAWP</sequence>
<keyword evidence="3" id="KW-1185">Reference proteome</keyword>
<organism evidence="2 3">
    <name type="scientific">Endocarpon pusillum</name>
    <dbReference type="NCBI Taxonomy" id="364733"/>
    <lineage>
        <taxon>Eukaryota</taxon>
        <taxon>Fungi</taxon>
        <taxon>Dikarya</taxon>
        <taxon>Ascomycota</taxon>
        <taxon>Pezizomycotina</taxon>
        <taxon>Eurotiomycetes</taxon>
        <taxon>Chaetothyriomycetidae</taxon>
        <taxon>Verrucariales</taxon>
        <taxon>Verrucariaceae</taxon>
        <taxon>Endocarpon</taxon>
    </lineage>
</organism>